<sequence length="512" mass="58416">MAEELWNRVNLQFPGAVSCVRIRFGVTTGKTPKKLQVHVSHMGKSSSTLSSVGGFRGVFSQFLMFLYLDAHVKNLLVENEKVLKLMGSESLQTEIRVLYELLYILKNSMRGHQTFRGLQQVEQCINKLKKMSLNGALQELKERCPNRFQRGLSIKAGECDVPSQPMLEWTCLKVLGASQLMSRTLTCCSRAFIRAKQQMKYEEFVILNVVITSMLSRLWVMFRGILCCLSALYQQLLTLLKEVAVAKPMPFLTDCSLPADLALFLGPSDTFSLMKRSVHDPKAEDCKRKRPSGVVKNHGRTKKAREDLGVSVERGVVPDADMKPFLKVFKGFSKENFRQTAQKDERKQRLLKQLEEASTFMDMETCLGKMIKWCKSMRMKTEKSFLTFLQLKCQKMKCLEEGGYKIQGRIKTFRKEACRALSPTGSVPKYRQFSASKMKKACLRTSLHSLRSQFKSSRLRTSVRTKWTRTELPELRLPGDNQNNRTSQDLASQATEHNSYDDIDDIFASVGL</sequence>
<reference evidence="3" key="1">
    <citation type="submission" date="2023-08" db="EMBL/GenBank/DDBJ databases">
        <authorList>
            <person name="Alioto T."/>
            <person name="Alioto T."/>
            <person name="Gomez Garrido J."/>
        </authorList>
    </citation>
    <scope>NUCLEOTIDE SEQUENCE</scope>
</reference>
<dbReference type="Pfam" id="PF14780">
    <property type="entry name" value="NEPRO_N"/>
    <property type="match status" value="1"/>
</dbReference>
<feature type="region of interest" description="Disordered" evidence="1">
    <location>
        <begin position="470"/>
        <end position="496"/>
    </location>
</feature>
<evidence type="ECO:0000313" key="3">
    <source>
        <dbReference type="EMBL" id="CAJ1071346.1"/>
    </source>
</evidence>
<evidence type="ECO:0000256" key="1">
    <source>
        <dbReference type="SAM" id="MobiDB-lite"/>
    </source>
</evidence>
<accession>A0AAV1GB81</accession>
<dbReference type="GO" id="GO:0045747">
    <property type="term" value="P:positive regulation of Notch signaling pathway"/>
    <property type="evidence" value="ECO:0007669"/>
    <property type="project" value="TreeGrafter"/>
</dbReference>
<dbReference type="InterPro" id="IPR027951">
    <property type="entry name" value="Nepro_N"/>
</dbReference>
<protein>
    <submittedName>
        <fullName evidence="3">Nucleolus and neural progenitor protein</fullName>
    </submittedName>
</protein>
<dbReference type="Proteomes" id="UP001178508">
    <property type="component" value="Chromosome 13"/>
</dbReference>
<name>A0AAV1GB81_XYRNO</name>
<feature type="domain" description="Nucleolus and neural progenitor protein-like N-terminal" evidence="2">
    <location>
        <begin position="70"/>
        <end position="237"/>
    </location>
</feature>
<gene>
    <name evidence="3" type="ORF">XNOV1_A013155</name>
</gene>
<dbReference type="AlphaFoldDB" id="A0AAV1GB81"/>
<keyword evidence="4" id="KW-1185">Reference proteome</keyword>
<dbReference type="InterPro" id="IPR052835">
    <property type="entry name" value="Nepro"/>
</dbReference>
<feature type="compositionally biased region" description="Polar residues" evidence="1">
    <location>
        <begin position="480"/>
        <end position="496"/>
    </location>
</feature>
<proteinExistence type="predicted"/>
<organism evidence="3 4">
    <name type="scientific">Xyrichtys novacula</name>
    <name type="common">Pearly razorfish</name>
    <name type="synonym">Hemipteronotus novacula</name>
    <dbReference type="NCBI Taxonomy" id="13765"/>
    <lineage>
        <taxon>Eukaryota</taxon>
        <taxon>Metazoa</taxon>
        <taxon>Chordata</taxon>
        <taxon>Craniata</taxon>
        <taxon>Vertebrata</taxon>
        <taxon>Euteleostomi</taxon>
        <taxon>Actinopterygii</taxon>
        <taxon>Neopterygii</taxon>
        <taxon>Teleostei</taxon>
        <taxon>Neoteleostei</taxon>
        <taxon>Acanthomorphata</taxon>
        <taxon>Eupercaria</taxon>
        <taxon>Labriformes</taxon>
        <taxon>Labridae</taxon>
        <taxon>Xyrichtys</taxon>
    </lineage>
</organism>
<dbReference type="PANTHER" id="PTHR34761:SF1">
    <property type="entry name" value="NUCLEOLUS AND NEURAL PROGENITOR PROTEIN"/>
    <property type="match status" value="1"/>
</dbReference>
<dbReference type="PANTHER" id="PTHR34761">
    <property type="entry name" value="NUCLEOLUS AND NEURAL PROGENITOR PROTEIN"/>
    <property type="match status" value="1"/>
</dbReference>
<evidence type="ECO:0000259" key="2">
    <source>
        <dbReference type="Pfam" id="PF14780"/>
    </source>
</evidence>
<evidence type="ECO:0000313" key="4">
    <source>
        <dbReference type="Proteomes" id="UP001178508"/>
    </source>
</evidence>
<dbReference type="GO" id="GO:0005634">
    <property type="term" value="C:nucleus"/>
    <property type="evidence" value="ECO:0007669"/>
    <property type="project" value="TreeGrafter"/>
</dbReference>
<dbReference type="EMBL" id="OY660876">
    <property type="protein sequence ID" value="CAJ1071346.1"/>
    <property type="molecule type" value="Genomic_DNA"/>
</dbReference>